<evidence type="ECO:0000256" key="3">
    <source>
        <dbReference type="ARBA" id="ARBA00023082"/>
    </source>
</evidence>
<dbReference type="PROSITE" id="PS01063">
    <property type="entry name" value="SIGMA70_ECF"/>
    <property type="match status" value="1"/>
</dbReference>
<keyword evidence="5 6" id="KW-0804">Transcription</keyword>
<dbReference type="PANTHER" id="PTHR43133:SF51">
    <property type="entry name" value="RNA POLYMERASE SIGMA FACTOR"/>
    <property type="match status" value="1"/>
</dbReference>
<evidence type="ECO:0000313" key="11">
    <source>
        <dbReference type="Proteomes" id="UP000198601"/>
    </source>
</evidence>
<dbReference type="InterPro" id="IPR013324">
    <property type="entry name" value="RNA_pol_sigma_r3/r4-like"/>
</dbReference>
<evidence type="ECO:0000313" key="10">
    <source>
        <dbReference type="EMBL" id="SCW57972.1"/>
    </source>
</evidence>
<dbReference type="GO" id="GO:0016987">
    <property type="term" value="F:sigma factor activity"/>
    <property type="evidence" value="ECO:0007669"/>
    <property type="project" value="UniProtKB-KW"/>
</dbReference>
<protein>
    <recommendedName>
        <fullName evidence="6">RNA polymerase sigma factor</fullName>
    </recommendedName>
</protein>
<keyword evidence="2 6" id="KW-0805">Transcription regulation</keyword>
<dbReference type="InterPro" id="IPR039425">
    <property type="entry name" value="RNA_pol_sigma-70-like"/>
</dbReference>
<keyword evidence="11" id="KW-1185">Reference proteome</keyword>
<dbReference type="RefSeq" id="WP_281180355.1">
    <property type="nucleotide sequence ID" value="NZ_FMTT01000017.1"/>
</dbReference>
<name>A0A1G4RLZ6_9BACL</name>
<evidence type="ECO:0000256" key="1">
    <source>
        <dbReference type="ARBA" id="ARBA00010641"/>
    </source>
</evidence>
<feature type="region of interest" description="Disordered" evidence="7">
    <location>
        <begin position="109"/>
        <end position="129"/>
    </location>
</feature>
<dbReference type="NCBIfam" id="TIGR02937">
    <property type="entry name" value="sigma70-ECF"/>
    <property type="match status" value="1"/>
</dbReference>
<dbReference type="InterPro" id="IPR013249">
    <property type="entry name" value="RNA_pol_sigma70_r4_t2"/>
</dbReference>
<dbReference type="Gene3D" id="1.10.10.10">
    <property type="entry name" value="Winged helix-like DNA-binding domain superfamily/Winged helix DNA-binding domain"/>
    <property type="match status" value="1"/>
</dbReference>
<dbReference type="GO" id="GO:0006950">
    <property type="term" value="P:response to stress"/>
    <property type="evidence" value="ECO:0007669"/>
    <property type="project" value="UniProtKB-ARBA"/>
</dbReference>
<dbReference type="SUPFAM" id="SSF88946">
    <property type="entry name" value="Sigma2 domain of RNA polymerase sigma factors"/>
    <property type="match status" value="1"/>
</dbReference>
<gene>
    <name evidence="10" type="ORF">SAMN04487970_101716</name>
</gene>
<evidence type="ECO:0000259" key="9">
    <source>
        <dbReference type="Pfam" id="PF08281"/>
    </source>
</evidence>
<organism evidence="10 11">
    <name type="scientific">Paenibacillus tianmuensis</name>
    <dbReference type="NCBI Taxonomy" id="624147"/>
    <lineage>
        <taxon>Bacteria</taxon>
        <taxon>Bacillati</taxon>
        <taxon>Bacillota</taxon>
        <taxon>Bacilli</taxon>
        <taxon>Bacillales</taxon>
        <taxon>Paenibacillaceae</taxon>
        <taxon>Paenibacillus</taxon>
    </lineage>
</organism>
<evidence type="ECO:0000256" key="5">
    <source>
        <dbReference type="ARBA" id="ARBA00023163"/>
    </source>
</evidence>
<sequence length="203" mass="24035">MQGLVCLSSSIRREGRGRTITEEAWIARIISGDADAFRELVDKYGHYLFHAVYGVLRSTKDAEDVTQEALLKIYASLPQYRYQGLKTWLTRIAVNKAIDFKRSQDRKKEDLTDDWEGRTPPEPLQTDSPVETQVIRRERSTYVRERLDCLPENYRDVVVAFYIEEKSYQQIAEEQRVAIKTVESKLYRAKQYMRKVWKEEEWE</sequence>
<dbReference type="CDD" id="cd06171">
    <property type="entry name" value="Sigma70_r4"/>
    <property type="match status" value="1"/>
</dbReference>
<comment type="similarity">
    <text evidence="1 6">Belongs to the sigma-70 factor family. ECF subfamily.</text>
</comment>
<dbReference type="STRING" id="624147.SAMN04487970_101716"/>
<dbReference type="GO" id="GO:0003677">
    <property type="term" value="F:DNA binding"/>
    <property type="evidence" value="ECO:0007669"/>
    <property type="project" value="UniProtKB-KW"/>
</dbReference>
<proteinExistence type="inferred from homology"/>
<dbReference type="AlphaFoldDB" id="A0A1G4RLZ6"/>
<feature type="domain" description="RNA polymerase sigma factor 70 region 4 type 2" evidence="9">
    <location>
        <begin position="142"/>
        <end position="191"/>
    </location>
</feature>
<dbReference type="EMBL" id="FMTT01000017">
    <property type="protein sequence ID" value="SCW57972.1"/>
    <property type="molecule type" value="Genomic_DNA"/>
</dbReference>
<dbReference type="GO" id="GO:0006352">
    <property type="term" value="P:DNA-templated transcription initiation"/>
    <property type="evidence" value="ECO:0007669"/>
    <property type="project" value="InterPro"/>
</dbReference>
<dbReference type="PANTHER" id="PTHR43133">
    <property type="entry name" value="RNA POLYMERASE ECF-TYPE SIGMA FACTO"/>
    <property type="match status" value="1"/>
</dbReference>
<reference evidence="11" key="1">
    <citation type="submission" date="2016-10" db="EMBL/GenBank/DDBJ databases">
        <authorList>
            <person name="Varghese N."/>
            <person name="Submissions S."/>
        </authorList>
    </citation>
    <scope>NUCLEOTIDE SEQUENCE [LARGE SCALE GENOMIC DNA]</scope>
    <source>
        <strain evidence="11">CGMCC 1.8946</strain>
    </source>
</reference>
<dbReference type="InterPro" id="IPR000838">
    <property type="entry name" value="RNA_pol_sigma70_ECF_CS"/>
</dbReference>
<evidence type="ECO:0000256" key="7">
    <source>
        <dbReference type="SAM" id="MobiDB-lite"/>
    </source>
</evidence>
<evidence type="ECO:0000256" key="2">
    <source>
        <dbReference type="ARBA" id="ARBA00023015"/>
    </source>
</evidence>
<dbReference type="InterPro" id="IPR014284">
    <property type="entry name" value="RNA_pol_sigma-70_dom"/>
</dbReference>
<feature type="domain" description="RNA polymerase sigma-70 region 2" evidence="8">
    <location>
        <begin position="40"/>
        <end position="106"/>
    </location>
</feature>
<dbReference type="InterPro" id="IPR013325">
    <property type="entry name" value="RNA_pol_sigma_r2"/>
</dbReference>
<evidence type="ECO:0000256" key="6">
    <source>
        <dbReference type="RuleBase" id="RU000716"/>
    </source>
</evidence>
<evidence type="ECO:0000256" key="4">
    <source>
        <dbReference type="ARBA" id="ARBA00023125"/>
    </source>
</evidence>
<keyword evidence="4 6" id="KW-0238">DNA-binding</keyword>
<dbReference type="Pfam" id="PF04542">
    <property type="entry name" value="Sigma70_r2"/>
    <property type="match status" value="1"/>
</dbReference>
<accession>A0A1G4RLZ6</accession>
<dbReference type="Gene3D" id="1.10.1740.10">
    <property type="match status" value="1"/>
</dbReference>
<dbReference type="InterPro" id="IPR036388">
    <property type="entry name" value="WH-like_DNA-bd_sf"/>
</dbReference>
<dbReference type="Pfam" id="PF08281">
    <property type="entry name" value="Sigma70_r4_2"/>
    <property type="match status" value="1"/>
</dbReference>
<keyword evidence="3 6" id="KW-0731">Sigma factor</keyword>
<dbReference type="Proteomes" id="UP000198601">
    <property type="component" value="Unassembled WGS sequence"/>
</dbReference>
<dbReference type="SUPFAM" id="SSF88659">
    <property type="entry name" value="Sigma3 and sigma4 domains of RNA polymerase sigma factors"/>
    <property type="match status" value="1"/>
</dbReference>
<evidence type="ECO:0000259" key="8">
    <source>
        <dbReference type="Pfam" id="PF04542"/>
    </source>
</evidence>
<feature type="compositionally biased region" description="Basic and acidic residues" evidence="7">
    <location>
        <begin position="109"/>
        <end position="119"/>
    </location>
</feature>
<dbReference type="InterPro" id="IPR007627">
    <property type="entry name" value="RNA_pol_sigma70_r2"/>
</dbReference>